<reference evidence="2" key="1">
    <citation type="submission" date="2020-12" db="EMBL/GenBank/DDBJ databases">
        <title>Clostridium thailandense sp. nov., a novel acetogenic bacterium isolated from peat land soil in Thailand.</title>
        <authorList>
            <person name="Chaikitkaew S."/>
            <person name="Birkeland N.K."/>
        </authorList>
    </citation>
    <scope>NUCLEOTIDE SEQUENCE</scope>
    <source>
        <strain evidence="2">DSM 17425</strain>
    </source>
</reference>
<dbReference type="GO" id="GO:0046677">
    <property type="term" value="P:response to antibiotic"/>
    <property type="evidence" value="ECO:0007669"/>
    <property type="project" value="InterPro"/>
</dbReference>
<dbReference type="Gene3D" id="3.40.710.10">
    <property type="entry name" value="DD-peptidase/beta-lactamase superfamily"/>
    <property type="match status" value="1"/>
</dbReference>
<dbReference type="GO" id="GO:0008800">
    <property type="term" value="F:beta-lactamase activity"/>
    <property type="evidence" value="ECO:0007669"/>
    <property type="project" value="InterPro"/>
</dbReference>
<evidence type="ECO:0000313" key="2">
    <source>
        <dbReference type="EMBL" id="MBI6875130.1"/>
    </source>
</evidence>
<proteinExistence type="predicted"/>
<name>A0A934M5I5_9CLOT</name>
<dbReference type="SUPFAM" id="SSF56601">
    <property type="entry name" value="beta-lactamase/transpeptidase-like"/>
    <property type="match status" value="1"/>
</dbReference>
<dbReference type="RefSeq" id="WP_211144486.1">
    <property type="nucleotide sequence ID" value="NZ_JAEEGB010000038.1"/>
</dbReference>
<protein>
    <submittedName>
        <fullName evidence="2">Serine hydrolase</fullName>
    </submittedName>
</protein>
<dbReference type="GO" id="GO:0030655">
    <property type="term" value="P:beta-lactam antibiotic catabolic process"/>
    <property type="evidence" value="ECO:0007669"/>
    <property type="project" value="InterPro"/>
</dbReference>
<organism evidence="2 3">
    <name type="scientific">Clostridium aciditolerans</name>
    <dbReference type="NCBI Taxonomy" id="339861"/>
    <lineage>
        <taxon>Bacteria</taxon>
        <taxon>Bacillati</taxon>
        <taxon>Bacillota</taxon>
        <taxon>Clostridia</taxon>
        <taxon>Eubacteriales</taxon>
        <taxon>Clostridiaceae</taxon>
        <taxon>Clostridium</taxon>
    </lineage>
</organism>
<sequence length="267" mass="30549">MLNSQLNNLLKEVNSKYSLIIKNYKTGEIYNVNSDAKVSSASIIKLFILEMAFHLAAKNKLDLEEKIIISDEEKVPFSIVSVLQSIQSYSIKDLLTLMTIQSDNTATNVLIDNLGIENINNFIKEQGYKNTALERKMMDFESAKKGKENYTCAEDVALLFDKLYHGELVNKEYDNIMLQILKLQLDNAMMRMYLPDELEIAHKTGDISCVKHDTGIVYNDKIGDYIFVMLTYEAESDSYARGLVAKVSKAVYEYFLMKSDIDNFFNK</sequence>
<dbReference type="InterPro" id="IPR012338">
    <property type="entry name" value="Beta-lactam/transpept-like"/>
</dbReference>
<accession>A0A934M5I5</accession>
<dbReference type="EMBL" id="JAEEGB010000038">
    <property type="protein sequence ID" value="MBI6875130.1"/>
    <property type="molecule type" value="Genomic_DNA"/>
</dbReference>
<dbReference type="AlphaFoldDB" id="A0A934M5I5"/>
<dbReference type="Proteomes" id="UP000622687">
    <property type="component" value="Unassembled WGS sequence"/>
</dbReference>
<dbReference type="InterPro" id="IPR000871">
    <property type="entry name" value="Beta-lactam_class-A"/>
</dbReference>
<dbReference type="Pfam" id="PF13354">
    <property type="entry name" value="Beta-lactamase2"/>
    <property type="match status" value="1"/>
</dbReference>
<feature type="domain" description="Beta-lactamase class A catalytic" evidence="1">
    <location>
        <begin position="19"/>
        <end position="231"/>
    </location>
</feature>
<keyword evidence="3" id="KW-1185">Reference proteome</keyword>
<dbReference type="PANTHER" id="PTHR35333">
    <property type="entry name" value="BETA-LACTAMASE"/>
    <property type="match status" value="1"/>
</dbReference>
<dbReference type="InterPro" id="IPR045155">
    <property type="entry name" value="Beta-lactam_cat"/>
</dbReference>
<evidence type="ECO:0000313" key="3">
    <source>
        <dbReference type="Proteomes" id="UP000622687"/>
    </source>
</evidence>
<dbReference type="PANTHER" id="PTHR35333:SF3">
    <property type="entry name" value="BETA-LACTAMASE-TYPE TRANSPEPTIDASE FOLD CONTAINING PROTEIN"/>
    <property type="match status" value="1"/>
</dbReference>
<evidence type="ECO:0000259" key="1">
    <source>
        <dbReference type="Pfam" id="PF13354"/>
    </source>
</evidence>
<gene>
    <name evidence="2" type="ORF">I6U51_20865</name>
</gene>
<comment type="caution">
    <text evidence="2">The sequence shown here is derived from an EMBL/GenBank/DDBJ whole genome shotgun (WGS) entry which is preliminary data.</text>
</comment>
<keyword evidence="2" id="KW-0378">Hydrolase</keyword>